<dbReference type="Gene3D" id="3.30.1380.20">
    <property type="entry name" value="Trafficking protein particle complex subunit 3"/>
    <property type="match status" value="1"/>
</dbReference>
<comment type="similarity">
    <text evidence="1">Belongs to the TRAPP small subunits family. BET3 subfamily.</text>
</comment>
<dbReference type="GO" id="GO:0030008">
    <property type="term" value="C:TRAPP complex"/>
    <property type="evidence" value="ECO:0007669"/>
    <property type="project" value="TreeGrafter"/>
</dbReference>
<reference evidence="3" key="1">
    <citation type="journal article" date="2016" name="Proc. Natl. Acad. Sci. U.S.A.">
        <title>Comparative genomics of biotechnologically important yeasts.</title>
        <authorList>
            <person name="Riley R."/>
            <person name="Haridas S."/>
            <person name="Wolfe K.H."/>
            <person name="Lopes M.R."/>
            <person name="Hittinger C.T."/>
            <person name="Goeker M."/>
            <person name="Salamov A.A."/>
            <person name="Wisecaver J.H."/>
            <person name="Long T.M."/>
            <person name="Calvey C.H."/>
            <person name="Aerts A.L."/>
            <person name="Barry K.W."/>
            <person name="Choi C."/>
            <person name="Clum A."/>
            <person name="Coughlan A.Y."/>
            <person name="Deshpande S."/>
            <person name="Douglass A.P."/>
            <person name="Hanson S.J."/>
            <person name="Klenk H.-P."/>
            <person name="LaButti K.M."/>
            <person name="Lapidus A."/>
            <person name="Lindquist E.A."/>
            <person name="Lipzen A.M."/>
            <person name="Meier-Kolthoff J.P."/>
            <person name="Ohm R.A."/>
            <person name="Otillar R.P."/>
            <person name="Pangilinan J.L."/>
            <person name="Peng Y."/>
            <person name="Rokas A."/>
            <person name="Rosa C.A."/>
            <person name="Scheuner C."/>
            <person name="Sibirny A.A."/>
            <person name="Slot J.C."/>
            <person name="Stielow J.B."/>
            <person name="Sun H."/>
            <person name="Kurtzman C.P."/>
            <person name="Blackwell M."/>
            <person name="Grigoriev I.V."/>
            <person name="Jeffries T.W."/>
        </authorList>
    </citation>
    <scope>NUCLEOTIDE SEQUENCE [LARGE SCALE GENOMIC DNA]</scope>
    <source>
        <strain evidence="3">NRRL Y-1626</strain>
    </source>
</reference>
<dbReference type="SUPFAM" id="SSF111126">
    <property type="entry name" value="Ligand-binding domain in the NO signalling and Golgi transport"/>
    <property type="match status" value="1"/>
</dbReference>
<evidence type="ECO:0000313" key="2">
    <source>
        <dbReference type="EMBL" id="OBA26987.1"/>
    </source>
</evidence>
<protein>
    <recommendedName>
        <fullName evidence="4">Transport protein particle component</fullName>
    </recommendedName>
</protein>
<dbReference type="AlphaFoldDB" id="A0A1B7TE41"/>
<accession>A0A1B7TE41</accession>
<dbReference type="Pfam" id="PF04051">
    <property type="entry name" value="TRAPP"/>
    <property type="match status" value="1"/>
</dbReference>
<dbReference type="EMBL" id="LXPE01000012">
    <property type="protein sequence ID" value="OBA26987.1"/>
    <property type="molecule type" value="Genomic_DNA"/>
</dbReference>
<dbReference type="InterPro" id="IPR037992">
    <property type="entry name" value="TRAPPC6/Trs33"/>
</dbReference>
<dbReference type="InterPro" id="IPR024096">
    <property type="entry name" value="NO_sig/Golgi_transp_ligand-bd"/>
</dbReference>
<dbReference type="GO" id="GO:0005801">
    <property type="term" value="C:cis-Golgi network"/>
    <property type="evidence" value="ECO:0007669"/>
    <property type="project" value="TreeGrafter"/>
</dbReference>
<evidence type="ECO:0008006" key="4">
    <source>
        <dbReference type="Google" id="ProtNLM"/>
    </source>
</evidence>
<evidence type="ECO:0000256" key="1">
    <source>
        <dbReference type="ARBA" id="ARBA00006218"/>
    </source>
</evidence>
<evidence type="ECO:0000313" key="3">
    <source>
        <dbReference type="Proteomes" id="UP000092321"/>
    </source>
</evidence>
<keyword evidence="3" id="KW-1185">Reference proteome</keyword>
<comment type="caution">
    <text evidence="2">The sequence shown here is derived from an EMBL/GenBank/DDBJ whole genome shotgun (WGS) entry which is preliminary data.</text>
</comment>
<dbReference type="Proteomes" id="UP000092321">
    <property type="component" value="Unassembled WGS sequence"/>
</dbReference>
<gene>
    <name evidence="2" type="ORF">HANVADRAFT_48764</name>
</gene>
<dbReference type="GO" id="GO:0005802">
    <property type="term" value="C:trans-Golgi network"/>
    <property type="evidence" value="ECO:0007669"/>
    <property type="project" value="TreeGrafter"/>
</dbReference>
<dbReference type="GO" id="GO:0006888">
    <property type="term" value="P:endoplasmic reticulum to Golgi vesicle-mediated transport"/>
    <property type="evidence" value="ECO:0007669"/>
    <property type="project" value="TreeGrafter"/>
</dbReference>
<organism evidence="2 3">
    <name type="scientific">Hanseniaspora valbyensis NRRL Y-1626</name>
    <dbReference type="NCBI Taxonomy" id="766949"/>
    <lineage>
        <taxon>Eukaryota</taxon>
        <taxon>Fungi</taxon>
        <taxon>Dikarya</taxon>
        <taxon>Ascomycota</taxon>
        <taxon>Saccharomycotina</taxon>
        <taxon>Saccharomycetes</taxon>
        <taxon>Saccharomycodales</taxon>
        <taxon>Saccharomycodaceae</taxon>
        <taxon>Hanseniaspora</taxon>
    </lineage>
</organism>
<dbReference type="InterPro" id="IPR007194">
    <property type="entry name" value="TRAPP_component"/>
</dbReference>
<dbReference type="PANTHER" id="PTHR12817:SF0">
    <property type="entry name" value="GEO08327P1"/>
    <property type="match status" value="1"/>
</dbReference>
<dbReference type="PANTHER" id="PTHR12817">
    <property type="entry name" value="TRAFFICKING PROTEIN PARTICLE COMPLEX SUBUNIT 6B"/>
    <property type="match status" value="1"/>
</dbReference>
<dbReference type="OrthoDB" id="941624at2759"/>
<name>A0A1B7TE41_9ASCO</name>
<proteinExistence type="inferred from homology"/>
<sequence>MQSTGSISNKTQTSYTNNSAVVRPTIIEQPSLVDTNFNNLLINEIISSVISLFNENTLSYNPTNQLLNYYKLSQEAKQNVISKLKAIGNNTGTKLSLNFNKNSNMSQLMVMKYVCKEVYHNICGRQMDALKTNHQGIYFLLDKQMLENSTIHFDKSLQYYNANENEEQSESLQLYPIFIASVIQGFLDKEVTFSIENGIITYIIKY</sequence>